<dbReference type="InterPro" id="IPR029000">
    <property type="entry name" value="Cyclophilin-like_dom_sf"/>
</dbReference>
<evidence type="ECO:0000313" key="3">
    <source>
        <dbReference type="Proteomes" id="UP000187209"/>
    </source>
</evidence>
<dbReference type="Pfam" id="PF00160">
    <property type="entry name" value="Pro_isomerase"/>
    <property type="match status" value="1"/>
</dbReference>
<dbReference type="SUPFAM" id="SSF50891">
    <property type="entry name" value="Cyclophilin-like"/>
    <property type="match status" value="1"/>
</dbReference>
<organism evidence="2 3">
    <name type="scientific">Stentor coeruleus</name>
    <dbReference type="NCBI Taxonomy" id="5963"/>
    <lineage>
        <taxon>Eukaryota</taxon>
        <taxon>Sar</taxon>
        <taxon>Alveolata</taxon>
        <taxon>Ciliophora</taxon>
        <taxon>Postciliodesmatophora</taxon>
        <taxon>Heterotrichea</taxon>
        <taxon>Heterotrichida</taxon>
        <taxon>Stentoridae</taxon>
        <taxon>Stentor</taxon>
    </lineage>
</organism>
<dbReference type="GO" id="GO:0005737">
    <property type="term" value="C:cytoplasm"/>
    <property type="evidence" value="ECO:0007669"/>
    <property type="project" value="TreeGrafter"/>
</dbReference>
<evidence type="ECO:0000313" key="2">
    <source>
        <dbReference type="EMBL" id="OMJ81235.1"/>
    </source>
</evidence>
<dbReference type="Gene3D" id="2.40.100.10">
    <property type="entry name" value="Cyclophilin-like"/>
    <property type="match status" value="1"/>
</dbReference>
<feature type="domain" description="PPIase cyclophilin-type" evidence="1">
    <location>
        <begin position="113"/>
        <end position="269"/>
    </location>
</feature>
<dbReference type="PRINTS" id="PR00153">
    <property type="entry name" value="CSAPPISMRASE"/>
</dbReference>
<keyword evidence="3" id="KW-1185">Reference proteome</keyword>
<protein>
    <recommendedName>
        <fullName evidence="1">PPIase cyclophilin-type domain-containing protein</fullName>
    </recommendedName>
</protein>
<dbReference type="AlphaFoldDB" id="A0A1R2BXA5"/>
<dbReference type="EMBL" id="MPUH01000388">
    <property type="protein sequence ID" value="OMJ81235.1"/>
    <property type="molecule type" value="Genomic_DNA"/>
</dbReference>
<dbReference type="Proteomes" id="UP000187209">
    <property type="component" value="Unassembled WGS sequence"/>
</dbReference>
<name>A0A1R2BXA5_9CILI</name>
<gene>
    <name evidence="2" type="ORF">SteCoe_18353</name>
</gene>
<dbReference type="PANTHER" id="PTHR11071:SF561">
    <property type="entry name" value="PEPTIDYL-PROLYL CIS-TRANS ISOMERASE D-RELATED"/>
    <property type="match status" value="1"/>
</dbReference>
<evidence type="ECO:0000259" key="1">
    <source>
        <dbReference type="PROSITE" id="PS50072"/>
    </source>
</evidence>
<comment type="caution">
    <text evidence="2">The sequence shown here is derived from an EMBL/GenBank/DDBJ whole genome shotgun (WGS) entry which is preliminary data.</text>
</comment>
<sequence>MSYIELYGLLRSASFHHGLSILKNLQSSSHSHTEGFFEVDWEQFQMKKCGKYDPNLEILCYIDTLLIGGISELSQIALEKYKYIENTNLSTFATEAERAYLQKLSNPSKKYVIWHIKIANNKEQPLVIELDIQKCPKSCDNFWQLSNPNNTLYYAGSTIHRIVSNGYIEGGFINTPSGKSPFSINGGFFDDENYSYLHDKPGVIGMSKYGRNENGSLFYITLRPFPNLDGRMVAFGRVVEGMNVVRLISNVNVVNQKPSDLIVITKSQGYIESLTENFKERGGLDEGEEKEEVEDLVMRRDAIVEEIENARLETGQQKILRTMIADIIGGIIE</sequence>
<dbReference type="OrthoDB" id="193499at2759"/>
<reference evidence="2 3" key="1">
    <citation type="submission" date="2016-11" db="EMBL/GenBank/DDBJ databases">
        <title>The macronuclear genome of Stentor coeruleus: a giant cell with tiny introns.</title>
        <authorList>
            <person name="Slabodnick M."/>
            <person name="Ruby J.G."/>
            <person name="Reiff S.B."/>
            <person name="Swart E.C."/>
            <person name="Gosai S."/>
            <person name="Prabakaran S."/>
            <person name="Witkowska E."/>
            <person name="Larue G.E."/>
            <person name="Fisher S."/>
            <person name="Freeman R.M."/>
            <person name="Gunawardena J."/>
            <person name="Chu W."/>
            <person name="Stover N.A."/>
            <person name="Gregory B.D."/>
            <person name="Nowacki M."/>
            <person name="Derisi J."/>
            <person name="Roy S.W."/>
            <person name="Marshall W.F."/>
            <person name="Sood P."/>
        </authorList>
    </citation>
    <scope>NUCLEOTIDE SEQUENCE [LARGE SCALE GENOMIC DNA]</scope>
    <source>
        <strain evidence="2">WM001</strain>
    </source>
</reference>
<dbReference type="PANTHER" id="PTHR11071">
    <property type="entry name" value="PEPTIDYL-PROLYL CIS-TRANS ISOMERASE"/>
    <property type="match status" value="1"/>
</dbReference>
<accession>A0A1R2BXA5</accession>
<proteinExistence type="predicted"/>
<dbReference type="InterPro" id="IPR002130">
    <property type="entry name" value="Cyclophilin-type_PPIase_dom"/>
</dbReference>
<dbReference type="GO" id="GO:0003755">
    <property type="term" value="F:peptidyl-prolyl cis-trans isomerase activity"/>
    <property type="evidence" value="ECO:0007669"/>
    <property type="project" value="InterPro"/>
</dbReference>
<dbReference type="PROSITE" id="PS50072">
    <property type="entry name" value="CSA_PPIASE_2"/>
    <property type="match status" value="1"/>
</dbReference>
<dbReference type="CDD" id="cd00317">
    <property type="entry name" value="cyclophilin"/>
    <property type="match status" value="1"/>
</dbReference>